<proteinExistence type="predicted"/>
<protein>
    <submittedName>
        <fullName evidence="4">Uncharacterized protein</fullName>
    </submittedName>
</protein>
<keyword evidence="3" id="KW-0472">Membrane</keyword>
<comment type="caution">
    <text evidence="4">The sequence shown here is derived from an EMBL/GenBank/DDBJ whole genome shotgun (WGS) entry which is preliminary data.</text>
</comment>
<evidence type="ECO:0000256" key="2">
    <source>
        <dbReference type="SAM" id="MobiDB-lite"/>
    </source>
</evidence>
<feature type="transmembrane region" description="Helical" evidence="3">
    <location>
        <begin position="278"/>
        <end position="297"/>
    </location>
</feature>
<organism evidence="4 5">
    <name type="scientific">Syncephalastrum racemosum</name>
    <name type="common">Filamentous fungus</name>
    <dbReference type="NCBI Taxonomy" id="13706"/>
    <lineage>
        <taxon>Eukaryota</taxon>
        <taxon>Fungi</taxon>
        <taxon>Fungi incertae sedis</taxon>
        <taxon>Mucoromycota</taxon>
        <taxon>Mucoromycotina</taxon>
        <taxon>Mucoromycetes</taxon>
        <taxon>Mucorales</taxon>
        <taxon>Syncephalastraceae</taxon>
        <taxon>Syncephalastrum</taxon>
    </lineage>
</organism>
<feature type="compositionally biased region" description="Basic and acidic residues" evidence="2">
    <location>
        <begin position="107"/>
        <end position="117"/>
    </location>
</feature>
<dbReference type="AlphaFoldDB" id="A0A1X2H4D8"/>
<evidence type="ECO:0000256" key="3">
    <source>
        <dbReference type="SAM" id="Phobius"/>
    </source>
</evidence>
<feature type="region of interest" description="Disordered" evidence="2">
    <location>
        <begin position="107"/>
        <end position="133"/>
    </location>
</feature>
<feature type="coiled-coil region" evidence="1">
    <location>
        <begin position="143"/>
        <end position="219"/>
    </location>
</feature>
<keyword evidence="5" id="KW-1185">Reference proteome</keyword>
<keyword evidence="1" id="KW-0175">Coiled coil</keyword>
<gene>
    <name evidence="4" type="ORF">BCR43DRAFT_370383</name>
</gene>
<sequence length="348" mass="39816">MDARMGKIRRENGFSHTDRVVDDLEKLQLEADEMRAKLQLSENRIALYEQEKKKLLQDIENMRKAQSSLELEFESHQGLQHDLDDLAGENERLKEIIDELKHELDEARARSHQERRPSLQTLDDELGPIQGENKEPLFVGTHYRAMEEALEEKDNTITELKIKLDTLQAELNRLEEKLQKSDAQESNLAKENTKLARVLQQLRDELTKAQNDAAAAAALQSREGDCTNCMQMAQYQIDAERLVAQLTEQESIIEALSGGSYMRAILGRSRDTGTRGHSLLAMATIFACSFAFFYIIVKIPGVRNPYPYGLQDTNPNLIGLEVKSRYWQNFFDYVHDLFGPDSAYIRPG</sequence>
<evidence type="ECO:0000313" key="5">
    <source>
        <dbReference type="Proteomes" id="UP000242180"/>
    </source>
</evidence>
<evidence type="ECO:0000313" key="4">
    <source>
        <dbReference type="EMBL" id="ORY93247.1"/>
    </source>
</evidence>
<dbReference type="InParanoid" id="A0A1X2H4D8"/>
<reference evidence="4 5" key="1">
    <citation type="submission" date="2016-07" db="EMBL/GenBank/DDBJ databases">
        <title>Pervasive Adenine N6-methylation of Active Genes in Fungi.</title>
        <authorList>
            <consortium name="DOE Joint Genome Institute"/>
            <person name="Mondo S.J."/>
            <person name="Dannebaum R.O."/>
            <person name="Kuo R.C."/>
            <person name="Labutti K."/>
            <person name="Haridas S."/>
            <person name="Kuo A."/>
            <person name="Salamov A."/>
            <person name="Ahrendt S.R."/>
            <person name="Lipzen A."/>
            <person name="Sullivan W."/>
            <person name="Andreopoulos W.B."/>
            <person name="Clum A."/>
            <person name="Lindquist E."/>
            <person name="Daum C."/>
            <person name="Ramamoorthy G.K."/>
            <person name="Gryganskyi A."/>
            <person name="Culley D."/>
            <person name="Magnuson J.K."/>
            <person name="James T.Y."/>
            <person name="O'Malley M.A."/>
            <person name="Stajich J.E."/>
            <person name="Spatafora J.W."/>
            <person name="Visel A."/>
            <person name="Grigoriev I.V."/>
        </authorList>
    </citation>
    <scope>NUCLEOTIDE SEQUENCE [LARGE SCALE GENOMIC DNA]</scope>
    <source>
        <strain evidence="4 5">NRRL 2496</strain>
    </source>
</reference>
<name>A0A1X2H4D8_SYNRA</name>
<evidence type="ECO:0000256" key="1">
    <source>
        <dbReference type="SAM" id="Coils"/>
    </source>
</evidence>
<dbReference type="Proteomes" id="UP000242180">
    <property type="component" value="Unassembled WGS sequence"/>
</dbReference>
<keyword evidence="3" id="KW-1133">Transmembrane helix</keyword>
<keyword evidence="3" id="KW-0812">Transmembrane</keyword>
<dbReference type="EMBL" id="MCGN01000009">
    <property type="protein sequence ID" value="ORY93247.1"/>
    <property type="molecule type" value="Genomic_DNA"/>
</dbReference>
<accession>A0A1X2H4D8</accession>